<dbReference type="VEuPathDB" id="TrichDB:TVAGG3_0564450"/>
<dbReference type="VEuPathDB" id="TrichDB:TVAG_102560"/>
<dbReference type="KEGG" id="tva:4767429"/>
<gene>
    <name evidence="3" type="ORF">TVAG_102560</name>
</gene>
<reference evidence="3" key="1">
    <citation type="submission" date="2006-10" db="EMBL/GenBank/DDBJ databases">
        <authorList>
            <person name="Amadeo P."/>
            <person name="Zhao Q."/>
            <person name="Wortman J."/>
            <person name="Fraser-Liggett C."/>
            <person name="Carlton J."/>
        </authorList>
    </citation>
    <scope>NUCLEOTIDE SEQUENCE</scope>
    <source>
        <strain evidence="3">G3</strain>
    </source>
</reference>
<dbReference type="EMBL" id="DS113356">
    <property type="protein sequence ID" value="EAY09507.1"/>
    <property type="molecule type" value="Genomic_DNA"/>
</dbReference>
<dbReference type="Proteomes" id="UP000001542">
    <property type="component" value="Unassembled WGS sequence"/>
</dbReference>
<dbReference type="Pfam" id="PF00076">
    <property type="entry name" value="RRM_1"/>
    <property type="match status" value="1"/>
</dbReference>
<evidence type="ECO:0000256" key="1">
    <source>
        <dbReference type="PROSITE-ProRule" id="PRU00176"/>
    </source>
</evidence>
<dbReference type="SMR" id="A2ECW2"/>
<dbReference type="InterPro" id="IPR000504">
    <property type="entry name" value="RRM_dom"/>
</dbReference>
<dbReference type="GO" id="GO:0003723">
    <property type="term" value="F:RNA binding"/>
    <property type="evidence" value="ECO:0007669"/>
    <property type="project" value="UniProtKB-UniRule"/>
</dbReference>
<organism evidence="3 4">
    <name type="scientific">Trichomonas vaginalis (strain ATCC PRA-98 / G3)</name>
    <dbReference type="NCBI Taxonomy" id="412133"/>
    <lineage>
        <taxon>Eukaryota</taxon>
        <taxon>Metamonada</taxon>
        <taxon>Parabasalia</taxon>
        <taxon>Trichomonadida</taxon>
        <taxon>Trichomonadidae</taxon>
        <taxon>Trichomonas</taxon>
    </lineage>
</organism>
<keyword evidence="4" id="KW-1185">Reference proteome</keyword>
<accession>A2ECW2</accession>
<dbReference type="CDD" id="cd00590">
    <property type="entry name" value="RRM_SF"/>
    <property type="match status" value="1"/>
</dbReference>
<dbReference type="SMART" id="SM00360">
    <property type="entry name" value="RRM"/>
    <property type="match status" value="1"/>
</dbReference>
<dbReference type="InParanoid" id="A2ECW2"/>
<dbReference type="SUPFAM" id="SSF54928">
    <property type="entry name" value="RNA-binding domain, RBD"/>
    <property type="match status" value="1"/>
</dbReference>
<dbReference type="RefSeq" id="XP_001321730.1">
    <property type="nucleotide sequence ID" value="XM_001321695.1"/>
</dbReference>
<name>A2ECW2_TRIV3</name>
<dbReference type="InterPro" id="IPR012677">
    <property type="entry name" value="Nucleotide-bd_a/b_plait_sf"/>
</dbReference>
<dbReference type="InterPro" id="IPR035979">
    <property type="entry name" value="RBD_domain_sf"/>
</dbReference>
<protein>
    <recommendedName>
        <fullName evidence="2">RRM domain-containing protein</fullName>
    </recommendedName>
</protein>
<dbReference type="Gene3D" id="3.30.70.330">
    <property type="match status" value="1"/>
</dbReference>
<reference evidence="3" key="2">
    <citation type="journal article" date="2007" name="Science">
        <title>Draft genome sequence of the sexually transmitted pathogen Trichomonas vaginalis.</title>
        <authorList>
            <person name="Carlton J.M."/>
            <person name="Hirt R.P."/>
            <person name="Silva J.C."/>
            <person name="Delcher A.L."/>
            <person name="Schatz M."/>
            <person name="Zhao Q."/>
            <person name="Wortman J.R."/>
            <person name="Bidwell S.L."/>
            <person name="Alsmark U.C.M."/>
            <person name="Besteiro S."/>
            <person name="Sicheritz-Ponten T."/>
            <person name="Noel C.J."/>
            <person name="Dacks J.B."/>
            <person name="Foster P.G."/>
            <person name="Simillion C."/>
            <person name="Van de Peer Y."/>
            <person name="Miranda-Saavedra D."/>
            <person name="Barton G.J."/>
            <person name="Westrop G.D."/>
            <person name="Mueller S."/>
            <person name="Dessi D."/>
            <person name="Fiori P.L."/>
            <person name="Ren Q."/>
            <person name="Paulsen I."/>
            <person name="Zhang H."/>
            <person name="Bastida-Corcuera F.D."/>
            <person name="Simoes-Barbosa A."/>
            <person name="Brown M.T."/>
            <person name="Hayes R.D."/>
            <person name="Mukherjee M."/>
            <person name="Okumura C.Y."/>
            <person name="Schneider R."/>
            <person name="Smith A.J."/>
            <person name="Vanacova S."/>
            <person name="Villalvazo M."/>
            <person name="Haas B.J."/>
            <person name="Pertea M."/>
            <person name="Feldblyum T.V."/>
            <person name="Utterback T.R."/>
            <person name="Shu C.L."/>
            <person name="Osoegawa K."/>
            <person name="de Jong P.J."/>
            <person name="Hrdy I."/>
            <person name="Horvathova L."/>
            <person name="Zubacova Z."/>
            <person name="Dolezal P."/>
            <person name="Malik S.B."/>
            <person name="Logsdon J.M. Jr."/>
            <person name="Henze K."/>
            <person name="Gupta A."/>
            <person name="Wang C.C."/>
            <person name="Dunne R.L."/>
            <person name="Upcroft J.A."/>
            <person name="Upcroft P."/>
            <person name="White O."/>
            <person name="Salzberg S.L."/>
            <person name="Tang P."/>
            <person name="Chiu C.-H."/>
            <person name="Lee Y.-S."/>
            <person name="Embley T.M."/>
            <person name="Coombs G.H."/>
            <person name="Mottram J.C."/>
            <person name="Tachezy J."/>
            <person name="Fraser-Liggett C.M."/>
            <person name="Johnson P.J."/>
        </authorList>
    </citation>
    <scope>NUCLEOTIDE SEQUENCE [LARGE SCALE GENOMIC DNA]</scope>
    <source>
        <strain evidence="3">G3</strain>
    </source>
</reference>
<evidence type="ECO:0000313" key="3">
    <source>
        <dbReference type="EMBL" id="EAY09507.1"/>
    </source>
</evidence>
<keyword evidence="1" id="KW-0694">RNA-binding</keyword>
<evidence type="ECO:0000313" key="4">
    <source>
        <dbReference type="Proteomes" id="UP000001542"/>
    </source>
</evidence>
<proteinExistence type="predicted"/>
<sequence>MIFYGFHAIIINIFLERINKNAVCYIKTFLEVIDIGANAPITILSMTRKIDLHNIPANTVIKVTGVGKHTSPEFIGNAFSTFGKIVYVHIPKLDSERIKPYAYIAFATPAAAQNALDNGKKISLLGNEFVSHPFSLDEFQRNDLNSTFDVKKFVIRDRDAEYSNEKFVSPKHIGACYAERPDRADPLNEHEFDFDVELARKSIVMERVYHIYNFGFGIINKEDGIPENILPKVP</sequence>
<dbReference type="AlphaFoldDB" id="A2ECW2"/>
<feature type="domain" description="RRM" evidence="2">
    <location>
        <begin position="59"/>
        <end position="141"/>
    </location>
</feature>
<dbReference type="PROSITE" id="PS50102">
    <property type="entry name" value="RRM"/>
    <property type="match status" value="1"/>
</dbReference>
<evidence type="ECO:0000259" key="2">
    <source>
        <dbReference type="PROSITE" id="PS50102"/>
    </source>
</evidence>